<comment type="caution">
    <text evidence="1">The sequence shown here is derived from an EMBL/GenBank/DDBJ whole genome shotgun (WGS) entry which is preliminary data.</text>
</comment>
<dbReference type="Proteomes" id="UP001205486">
    <property type="component" value="Unassembled WGS sequence"/>
</dbReference>
<evidence type="ECO:0000313" key="1">
    <source>
        <dbReference type="EMBL" id="MCP2001175.1"/>
    </source>
</evidence>
<dbReference type="EMBL" id="JALJZS010000005">
    <property type="protein sequence ID" value="MCP2001175.1"/>
    <property type="molecule type" value="Genomic_DNA"/>
</dbReference>
<evidence type="ECO:0000313" key="2">
    <source>
        <dbReference type="Proteomes" id="UP001205486"/>
    </source>
</evidence>
<name>A0ACC6AMS5_NITWI</name>
<reference evidence="1" key="1">
    <citation type="submission" date="2022-03" db="EMBL/GenBank/DDBJ databases">
        <title>Interactions between chemoautotrophic and heterotrophic bacteria.</title>
        <authorList>
            <person name="Santoro A."/>
        </authorList>
    </citation>
    <scope>NUCLEOTIDE SEQUENCE</scope>
    <source>
        <strain evidence="1">Nb-106</strain>
    </source>
</reference>
<protein>
    <submittedName>
        <fullName evidence="1">Uncharacterized protein</fullName>
    </submittedName>
</protein>
<gene>
    <name evidence="1" type="ORF">J2S34_003661</name>
</gene>
<keyword evidence="2" id="KW-1185">Reference proteome</keyword>
<proteinExistence type="predicted"/>
<organism evidence="1 2">
    <name type="scientific">Nitrobacter winogradskyi</name>
    <name type="common">Nitrobacter agilis</name>
    <dbReference type="NCBI Taxonomy" id="913"/>
    <lineage>
        <taxon>Bacteria</taxon>
        <taxon>Pseudomonadati</taxon>
        <taxon>Pseudomonadota</taxon>
        <taxon>Alphaproteobacteria</taxon>
        <taxon>Hyphomicrobiales</taxon>
        <taxon>Nitrobacteraceae</taxon>
        <taxon>Nitrobacter</taxon>
    </lineage>
</organism>
<accession>A0ACC6AMS5</accession>
<sequence length="138" mass="15928">MSGYDMRDLGSEYTLEYLLAFNGREHHYPEGYFVKIKRIDPTPERPHGLRYSFTLHGPEGMRLIGFDNAHPVVPVGGRFKKKPVAADHWHRTENDPGRPYAFVSAEQLVDDFLDEVERVLKQRGIELVVQTTTERKTS</sequence>